<gene>
    <name evidence="2" type="ORF">NSA58_17675</name>
</gene>
<evidence type="ECO:0000256" key="1">
    <source>
        <dbReference type="SAM" id="Phobius"/>
    </source>
</evidence>
<keyword evidence="1" id="KW-0812">Transmembrane</keyword>
<keyword evidence="1" id="KW-1133">Transmembrane helix</keyword>
<keyword evidence="3" id="KW-1185">Reference proteome</keyword>
<feature type="transmembrane region" description="Helical" evidence="1">
    <location>
        <begin position="55"/>
        <end position="76"/>
    </location>
</feature>
<dbReference type="EMBL" id="JANKBY010000353">
    <property type="protein sequence ID" value="MCR1824611.1"/>
    <property type="molecule type" value="Genomic_DNA"/>
</dbReference>
<proteinExistence type="predicted"/>
<comment type="caution">
    <text evidence="2">The sequence shown here is derived from an EMBL/GenBank/DDBJ whole genome shotgun (WGS) entry which is preliminary data.</text>
</comment>
<dbReference type="Proteomes" id="UP001140817">
    <property type="component" value="Unassembled WGS sequence"/>
</dbReference>
<evidence type="ECO:0000313" key="2">
    <source>
        <dbReference type="EMBL" id="MCR1824611.1"/>
    </source>
</evidence>
<accession>A0A9X2S5F4</accession>
<name>A0A9X2S5F4_9FIRM</name>
<keyword evidence="1" id="KW-0472">Membrane</keyword>
<dbReference type="AlphaFoldDB" id="A0A9X2S5F4"/>
<reference evidence="2" key="1">
    <citation type="submission" date="2022-07" db="EMBL/GenBank/DDBJ databases">
        <title>Enhanced cultured diversity of the mouse gut microbiota enables custom-made synthetic communities.</title>
        <authorList>
            <person name="Afrizal A."/>
        </authorList>
    </citation>
    <scope>NUCLEOTIDE SEQUENCE</scope>
    <source>
        <strain evidence="2">DSM 29186</strain>
    </source>
</reference>
<organism evidence="2 3">
    <name type="scientific">Terrisporobacter muris</name>
    <dbReference type="NCBI Taxonomy" id="2963284"/>
    <lineage>
        <taxon>Bacteria</taxon>
        <taxon>Bacillati</taxon>
        <taxon>Bacillota</taxon>
        <taxon>Clostridia</taxon>
        <taxon>Peptostreptococcales</taxon>
        <taxon>Peptostreptococcaceae</taxon>
        <taxon>Terrisporobacter</taxon>
    </lineage>
</organism>
<evidence type="ECO:0000313" key="3">
    <source>
        <dbReference type="Proteomes" id="UP001140817"/>
    </source>
</evidence>
<sequence length="77" mass="8392">MLEKIFKSLNPGNMIASWLKELGKDIVLSSYWICLIGGLIGLLLFVFGSKKGKDAAMLSPVIYLIIRILGAVILGVK</sequence>
<protein>
    <submittedName>
        <fullName evidence="2">Uncharacterized protein</fullName>
    </submittedName>
</protein>
<feature type="transmembrane region" description="Helical" evidence="1">
    <location>
        <begin position="26"/>
        <end position="48"/>
    </location>
</feature>
<dbReference type="RefSeq" id="WP_257560753.1">
    <property type="nucleotide sequence ID" value="NZ_JANKBY010000353.1"/>
</dbReference>